<organism evidence="4">
    <name type="scientific">Micromonas pusilla (strain CCMP1545)</name>
    <name type="common">Picoplanktonic green alga</name>
    <dbReference type="NCBI Taxonomy" id="564608"/>
    <lineage>
        <taxon>Eukaryota</taxon>
        <taxon>Viridiplantae</taxon>
        <taxon>Chlorophyta</taxon>
        <taxon>Mamiellophyceae</taxon>
        <taxon>Mamiellales</taxon>
        <taxon>Mamiellaceae</taxon>
        <taxon>Micromonas</taxon>
    </lineage>
</organism>
<feature type="chain" id="PRO_5002910692" evidence="2">
    <location>
        <begin position="25"/>
        <end position="95"/>
    </location>
</feature>
<dbReference type="OrthoDB" id="10610344at2759"/>
<sequence>MAPSRRGVASALAMGVLSFAASRAEPALAFGSGIPGYDINEKARSAIRDANNKELDEQKRIAREFREAKAREREAAAAAAAAASSAPATEAGEAQ</sequence>
<keyword evidence="4" id="KW-1185">Reference proteome</keyword>
<evidence type="ECO:0000313" key="4">
    <source>
        <dbReference type="Proteomes" id="UP000001876"/>
    </source>
</evidence>
<proteinExistence type="predicted"/>
<dbReference type="KEGG" id="mpp:MICPUCDRAFT_54776"/>
<name>C1NA63_MICPC</name>
<protein>
    <submittedName>
        <fullName evidence="3">Predicted protein</fullName>
    </submittedName>
</protein>
<evidence type="ECO:0000256" key="2">
    <source>
        <dbReference type="SAM" id="SignalP"/>
    </source>
</evidence>
<dbReference type="AlphaFoldDB" id="C1NA63"/>
<dbReference type="Proteomes" id="UP000001876">
    <property type="component" value="Unassembled WGS sequence"/>
</dbReference>
<accession>C1NA63</accession>
<gene>
    <name evidence="3" type="ORF">MICPUCDRAFT_54776</name>
</gene>
<dbReference type="EMBL" id="GG663752">
    <property type="protein sequence ID" value="EEH51186.1"/>
    <property type="molecule type" value="Genomic_DNA"/>
</dbReference>
<feature type="region of interest" description="Disordered" evidence="1">
    <location>
        <begin position="76"/>
        <end position="95"/>
    </location>
</feature>
<evidence type="ECO:0000313" key="3">
    <source>
        <dbReference type="EMBL" id="EEH51186.1"/>
    </source>
</evidence>
<evidence type="ECO:0000256" key="1">
    <source>
        <dbReference type="SAM" id="MobiDB-lite"/>
    </source>
</evidence>
<reference evidence="3 4" key="1">
    <citation type="journal article" date="2009" name="Science">
        <title>Green evolution and dynamic adaptations revealed by genomes of the marine picoeukaryotes Micromonas.</title>
        <authorList>
            <person name="Worden A.Z."/>
            <person name="Lee J.H."/>
            <person name="Mock T."/>
            <person name="Rouze P."/>
            <person name="Simmons M.P."/>
            <person name="Aerts A.L."/>
            <person name="Allen A.E."/>
            <person name="Cuvelier M.L."/>
            <person name="Derelle E."/>
            <person name="Everett M.V."/>
            <person name="Foulon E."/>
            <person name="Grimwood J."/>
            <person name="Gundlach H."/>
            <person name="Henrissat B."/>
            <person name="Napoli C."/>
            <person name="McDonald S.M."/>
            <person name="Parker M.S."/>
            <person name="Rombauts S."/>
            <person name="Salamov A."/>
            <person name="Von Dassow P."/>
            <person name="Badger J.H."/>
            <person name="Coutinho P.M."/>
            <person name="Demir E."/>
            <person name="Dubchak I."/>
            <person name="Gentemann C."/>
            <person name="Eikrem W."/>
            <person name="Gready J.E."/>
            <person name="John U."/>
            <person name="Lanier W."/>
            <person name="Lindquist E.A."/>
            <person name="Lucas S."/>
            <person name="Mayer K.F."/>
            <person name="Moreau H."/>
            <person name="Not F."/>
            <person name="Otillar R."/>
            <person name="Panaud O."/>
            <person name="Pangilinan J."/>
            <person name="Paulsen I."/>
            <person name="Piegu B."/>
            <person name="Poliakov A."/>
            <person name="Robbens S."/>
            <person name="Schmutz J."/>
            <person name="Toulza E."/>
            <person name="Wyss T."/>
            <person name="Zelensky A."/>
            <person name="Zhou K."/>
            <person name="Armbrust E.V."/>
            <person name="Bhattacharya D."/>
            <person name="Goodenough U.W."/>
            <person name="Van de Peer Y."/>
            <person name="Grigoriev I.V."/>
        </authorList>
    </citation>
    <scope>NUCLEOTIDE SEQUENCE [LARGE SCALE GENOMIC DNA]</scope>
    <source>
        <strain evidence="3 4">CCMP1545</strain>
    </source>
</reference>
<feature type="signal peptide" evidence="2">
    <location>
        <begin position="1"/>
        <end position="24"/>
    </location>
</feature>
<dbReference type="GeneID" id="9690178"/>
<keyword evidence="2" id="KW-0732">Signal</keyword>
<dbReference type="RefSeq" id="XP_003064852.1">
    <property type="nucleotide sequence ID" value="XM_003064806.1"/>
</dbReference>